<evidence type="ECO:0008006" key="9">
    <source>
        <dbReference type="Google" id="ProtNLM"/>
    </source>
</evidence>
<protein>
    <recommendedName>
        <fullName evidence="9">Band 7 domain-containing protein</fullName>
    </recommendedName>
</protein>
<dbReference type="Proteomes" id="UP000460718">
    <property type="component" value="Unassembled WGS sequence"/>
</dbReference>
<dbReference type="AlphaFoldDB" id="A0A6A3IB20"/>
<proteinExistence type="predicted"/>
<evidence type="ECO:0000313" key="7">
    <source>
        <dbReference type="Proteomes" id="UP000486351"/>
    </source>
</evidence>
<dbReference type="EMBL" id="QXGC01002586">
    <property type="protein sequence ID" value="KAE9184205.1"/>
    <property type="molecule type" value="Genomic_DNA"/>
</dbReference>
<dbReference type="EMBL" id="QXFY01002624">
    <property type="protein sequence ID" value="KAE9294670.1"/>
    <property type="molecule type" value="Genomic_DNA"/>
</dbReference>
<dbReference type="EMBL" id="QXFX01002621">
    <property type="protein sequence ID" value="KAE9075233.1"/>
    <property type="molecule type" value="Genomic_DNA"/>
</dbReference>
<evidence type="ECO:0000313" key="8">
    <source>
        <dbReference type="Proteomes" id="UP000488956"/>
    </source>
</evidence>
<evidence type="ECO:0000313" key="2">
    <source>
        <dbReference type="EMBL" id="KAE9075233.1"/>
    </source>
</evidence>
<gene>
    <name evidence="3" type="ORF">PF004_g23726</name>
    <name evidence="4" type="ORF">PF008_g24485</name>
    <name evidence="2" type="ORF">PF010_g24384</name>
    <name evidence="1" type="ORF">PF011_g22982</name>
</gene>
<comment type="caution">
    <text evidence="1">The sequence shown here is derived from an EMBL/GenBank/DDBJ whole genome shotgun (WGS) entry which is preliminary data.</text>
</comment>
<accession>A0A6A3IB20</accession>
<organism evidence="1 5">
    <name type="scientific">Phytophthora fragariae</name>
    <dbReference type="NCBI Taxonomy" id="53985"/>
    <lineage>
        <taxon>Eukaryota</taxon>
        <taxon>Sar</taxon>
        <taxon>Stramenopiles</taxon>
        <taxon>Oomycota</taxon>
        <taxon>Peronosporomycetes</taxon>
        <taxon>Peronosporales</taxon>
        <taxon>Peronosporaceae</taxon>
        <taxon>Phytophthora</taxon>
    </lineage>
</organism>
<dbReference type="Proteomes" id="UP000476176">
    <property type="component" value="Unassembled WGS sequence"/>
</dbReference>
<sequence>MLQYKEEIDTTKLKRRMMFMEEEQTGKAKCAEIRKGIDLINAQTKLADGEISQKTSVICNNRDVEATLKIAEIEAETVRISTEINAHCEAEIQVINAEKAALQMKLNAITDEIHGSAEAKASEIIARAEGAAAAKMEKCRKFMLEMKELDMIGSLAKNKNTVISGDTANSSLSEVLVADRQRNVMLNVDKLRSNQSEDGVVV</sequence>
<evidence type="ECO:0000313" key="1">
    <source>
        <dbReference type="EMBL" id="KAE8979107.1"/>
    </source>
</evidence>
<name>A0A6A3IB20_9STRA</name>
<dbReference type="Proteomes" id="UP000486351">
    <property type="component" value="Unassembled WGS sequence"/>
</dbReference>
<dbReference type="Proteomes" id="UP000488956">
    <property type="component" value="Unassembled WGS sequence"/>
</dbReference>
<evidence type="ECO:0000313" key="4">
    <source>
        <dbReference type="EMBL" id="KAE9294670.1"/>
    </source>
</evidence>
<evidence type="ECO:0000313" key="5">
    <source>
        <dbReference type="Proteomes" id="UP000460718"/>
    </source>
</evidence>
<evidence type="ECO:0000313" key="3">
    <source>
        <dbReference type="EMBL" id="KAE9184205.1"/>
    </source>
</evidence>
<evidence type="ECO:0000313" key="6">
    <source>
        <dbReference type="Proteomes" id="UP000476176"/>
    </source>
</evidence>
<reference evidence="5 6" key="1">
    <citation type="submission" date="2018-09" db="EMBL/GenBank/DDBJ databases">
        <title>Genomic investigation of the strawberry pathogen Phytophthora fragariae indicates pathogenicity is determined by transcriptional variation in three key races.</title>
        <authorList>
            <person name="Adams T.M."/>
            <person name="Armitage A.D."/>
            <person name="Sobczyk M.K."/>
            <person name="Bates H.J."/>
            <person name="Dunwell J.M."/>
            <person name="Nellist C.F."/>
            <person name="Harrison R.J."/>
        </authorList>
    </citation>
    <scope>NUCLEOTIDE SEQUENCE [LARGE SCALE GENOMIC DNA]</scope>
    <source>
        <strain evidence="3 6">BC-23</strain>
        <strain evidence="4 7">NOV-77</strain>
        <strain evidence="2 8">ONT-3</strain>
        <strain evidence="1 5">SCRP245</strain>
    </source>
</reference>
<dbReference type="EMBL" id="QXFW01002382">
    <property type="protein sequence ID" value="KAE8979107.1"/>
    <property type="molecule type" value="Genomic_DNA"/>
</dbReference>